<keyword evidence="2" id="KW-1185">Reference proteome</keyword>
<proteinExistence type="predicted"/>
<dbReference type="STRING" id="1150368.SAMN02927921_00149"/>
<evidence type="ECO:0008006" key="3">
    <source>
        <dbReference type="Google" id="ProtNLM"/>
    </source>
</evidence>
<reference evidence="1 2" key="1">
    <citation type="submission" date="2016-11" db="EMBL/GenBank/DDBJ databases">
        <authorList>
            <person name="Jaros S."/>
            <person name="Januszkiewicz K."/>
            <person name="Wedrychowicz H."/>
        </authorList>
    </citation>
    <scope>NUCLEOTIDE SEQUENCE [LARGE SCALE GENOMIC DNA]</scope>
    <source>
        <strain evidence="1 2">CGMCC 1.12145</strain>
    </source>
</reference>
<accession>A0A1K1LPK3</accession>
<dbReference type="Proteomes" id="UP000182248">
    <property type="component" value="Unassembled WGS sequence"/>
</dbReference>
<dbReference type="AlphaFoldDB" id="A0A1K1LPK3"/>
<organism evidence="1 2">
    <name type="scientific">Sinomicrobium oceani</name>
    <dbReference type="NCBI Taxonomy" id="1150368"/>
    <lineage>
        <taxon>Bacteria</taxon>
        <taxon>Pseudomonadati</taxon>
        <taxon>Bacteroidota</taxon>
        <taxon>Flavobacteriia</taxon>
        <taxon>Flavobacteriales</taxon>
        <taxon>Flavobacteriaceae</taxon>
        <taxon>Sinomicrobium</taxon>
    </lineage>
</organism>
<sequence length="108" mass="12700">MWKTLCFGTVVILCLFSCDCMQYLQCRVVDANTGEPLEGASYYRESIRYASETDSTGYFEGYRISNGFNCRPRLKYHVEKDEYVPAEVEWKSSRDRRDTIVIPMQKKR</sequence>
<evidence type="ECO:0000313" key="2">
    <source>
        <dbReference type="Proteomes" id="UP000182248"/>
    </source>
</evidence>
<name>A0A1K1LPK3_9FLAO</name>
<dbReference type="EMBL" id="FPJE01000001">
    <property type="protein sequence ID" value="SFW12799.1"/>
    <property type="molecule type" value="Genomic_DNA"/>
</dbReference>
<protein>
    <recommendedName>
        <fullName evidence="3">Carboxypeptidase regulatory-like domain-containing protein</fullName>
    </recommendedName>
</protein>
<gene>
    <name evidence="1" type="ORF">SAMN02927921_00149</name>
</gene>
<evidence type="ECO:0000313" key="1">
    <source>
        <dbReference type="EMBL" id="SFW12799.1"/>
    </source>
</evidence>